<dbReference type="InterPro" id="IPR003339">
    <property type="entry name" value="ABC/ECF_trnsptr_transmembrane"/>
</dbReference>
<dbReference type="PROSITE" id="PS51257">
    <property type="entry name" value="PROKAR_LIPOPROTEIN"/>
    <property type="match status" value="1"/>
</dbReference>
<dbReference type="InterPro" id="IPR051611">
    <property type="entry name" value="ECF_transporter_component"/>
</dbReference>
<proteinExistence type="predicted"/>
<name>A0A2N7RXS8_9MICC</name>
<dbReference type="EMBL" id="PNQX01000004">
    <property type="protein sequence ID" value="PMQ18681.1"/>
    <property type="molecule type" value="Genomic_DNA"/>
</dbReference>
<dbReference type="PANTHER" id="PTHR34857">
    <property type="entry name" value="SLL0384 PROTEIN"/>
    <property type="match status" value="1"/>
</dbReference>
<feature type="transmembrane region" description="Helical" evidence="6">
    <location>
        <begin position="230"/>
        <end position="249"/>
    </location>
</feature>
<gene>
    <name evidence="7" type="ORF">CIK84_17955</name>
</gene>
<dbReference type="Pfam" id="PF02361">
    <property type="entry name" value="CbiQ"/>
    <property type="match status" value="1"/>
</dbReference>
<sequence length="252" mass="26792">MPRTIKLHPFTILALAIAVITMTTASSLWWLSCAVMALCLLIAGWAGHLKNLAILSGAMLLPTFLSLLLIHGLISRDQSPAIAQWGPLRVTIHGLEVALSLGLRTAVLVVVGLLCGLLIDKHQLVAAIDLSPVPPQLGYLLAATLFLLPQMAEKQRQIGEAQTLRNMGTGTGLAGWFQRMRLRAVPLVLASMQDAQDRAVHLSARGFPATGSRTRLRTVPDSSVQRGIRGAALVCAVLGPVLILALAGFGSK</sequence>
<keyword evidence="5 6" id="KW-0472">Membrane</keyword>
<keyword evidence="3 6" id="KW-0812">Transmembrane</keyword>
<evidence type="ECO:0000256" key="1">
    <source>
        <dbReference type="ARBA" id="ARBA00004141"/>
    </source>
</evidence>
<accession>A0A2N7RXS8</accession>
<evidence type="ECO:0000256" key="2">
    <source>
        <dbReference type="ARBA" id="ARBA00022475"/>
    </source>
</evidence>
<dbReference type="RefSeq" id="WP_102599228.1">
    <property type="nucleotide sequence ID" value="NZ_JABUYH010000003.1"/>
</dbReference>
<comment type="subcellular location">
    <subcellularLocation>
        <location evidence="1">Membrane</location>
        <topology evidence="1">Multi-pass membrane protein</topology>
    </subcellularLocation>
</comment>
<dbReference type="AlphaFoldDB" id="A0A2N7RXS8"/>
<evidence type="ECO:0000256" key="6">
    <source>
        <dbReference type="SAM" id="Phobius"/>
    </source>
</evidence>
<comment type="caution">
    <text evidence="7">The sequence shown here is derived from an EMBL/GenBank/DDBJ whole genome shotgun (WGS) entry which is preliminary data.</text>
</comment>
<reference evidence="7 8" key="1">
    <citation type="journal article" date="2017" name="Elife">
        <title>Extensive horizontal gene transfer in cheese-associated bacteria.</title>
        <authorList>
            <person name="Bonham K.S."/>
            <person name="Wolfe B.E."/>
            <person name="Dutton R.J."/>
        </authorList>
    </citation>
    <scope>NUCLEOTIDE SEQUENCE [LARGE SCALE GENOMIC DNA]</scope>
    <source>
        <strain evidence="7 8">JB182</strain>
    </source>
</reference>
<evidence type="ECO:0000313" key="8">
    <source>
        <dbReference type="Proteomes" id="UP000235739"/>
    </source>
</evidence>
<keyword evidence="4 6" id="KW-1133">Transmembrane helix</keyword>
<organism evidence="7 8">
    <name type="scientific">Glutamicibacter arilaitensis</name>
    <dbReference type="NCBI Taxonomy" id="256701"/>
    <lineage>
        <taxon>Bacteria</taxon>
        <taxon>Bacillati</taxon>
        <taxon>Actinomycetota</taxon>
        <taxon>Actinomycetes</taxon>
        <taxon>Micrococcales</taxon>
        <taxon>Micrococcaceae</taxon>
        <taxon>Glutamicibacter</taxon>
    </lineage>
</organism>
<evidence type="ECO:0000256" key="4">
    <source>
        <dbReference type="ARBA" id="ARBA00022989"/>
    </source>
</evidence>
<keyword evidence="2" id="KW-1003">Cell membrane</keyword>
<evidence type="ECO:0000256" key="3">
    <source>
        <dbReference type="ARBA" id="ARBA00022692"/>
    </source>
</evidence>
<evidence type="ECO:0000313" key="7">
    <source>
        <dbReference type="EMBL" id="PMQ18681.1"/>
    </source>
</evidence>
<protein>
    <submittedName>
        <fullName evidence="7">ABC transporter permease</fullName>
    </submittedName>
</protein>
<dbReference type="GO" id="GO:0005886">
    <property type="term" value="C:plasma membrane"/>
    <property type="evidence" value="ECO:0007669"/>
    <property type="project" value="UniProtKB-ARBA"/>
</dbReference>
<feature type="transmembrane region" description="Helical" evidence="6">
    <location>
        <begin position="51"/>
        <end position="74"/>
    </location>
</feature>
<feature type="transmembrane region" description="Helical" evidence="6">
    <location>
        <begin position="95"/>
        <end position="119"/>
    </location>
</feature>
<dbReference type="PANTHER" id="PTHR34857:SF2">
    <property type="entry name" value="SLL0384 PROTEIN"/>
    <property type="match status" value="1"/>
</dbReference>
<evidence type="ECO:0000256" key="5">
    <source>
        <dbReference type="ARBA" id="ARBA00023136"/>
    </source>
</evidence>
<feature type="transmembrane region" description="Helical" evidence="6">
    <location>
        <begin position="12"/>
        <end position="45"/>
    </location>
</feature>
<dbReference type="Proteomes" id="UP000235739">
    <property type="component" value="Unassembled WGS sequence"/>
</dbReference>
<dbReference type="CDD" id="cd16914">
    <property type="entry name" value="EcfT"/>
    <property type="match status" value="1"/>
</dbReference>